<gene>
    <name evidence="4" type="ORF">AS156_06915</name>
</gene>
<sequence>MEMMDQAADSDLPSVLQGSSRRVPWGLALMVLLLGLCAAGAYFWRTVAEFVDTATAREVAPMPGLSSEDRAALSEIQSGQQKASDQIAELNRNFDAQRADLKRLSDQIAALTLRIDALQIPVPSASPPPVPPSPQAHAVSRLTKKLVRPAKPAGAVSVGGAPLILGPKTDEPR</sequence>
<keyword evidence="3" id="KW-0812">Transmembrane</keyword>
<reference evidence="4 5" key="1">
    <citation type="submission" date="2015-11" db="EMBL/GenBank/DDBJ databases">
        <title>Draft Genome Sequence of the Strain BR 10303 (Bradyrhizobium sp.) isolated from nodules of Centrolobium paraense.</title>
        <authorList>
            <person name="Zelli J.E."/>
            <person name="Simoes-Araujo J.L."/>
            <person name="Barauna A.C."/>
            <person name="Silva K."/>
        </authorList>
    </citation>
    <scope>NUCLEOTIDE SEQUENCE [LARGE SCALE GENOMIC DNA]</scope>
    <source>
        <strain evidence="4 5">BR 10303</strain>
    </source>
</reference>
<feature type="transmembrane region" description="Helical" evidence="3">
    <location>
        <begin position="23"/>
        <end position="44"/>
    </location>
</feature>
<evidence type="ECO:0000256" key="3">
    <source>
        <dbReference type="SAM" id="Phobius"/>
    </source>
</evidence>
<evidence type="ECO:0000313" key="4">
    <source>
        <dbReference type="EMBL" id="KWV54754.1"/>
    </source>
</evidence>
<name>A0A120FN38_9BRAD</name>
<dbReference type="EMBL" id="LNCU01000070">
    <property type="protein sequence ID" value="KWV54754.1"/>
    <property type="molecule type" value="Genomic_DNA"/>
</dbReference>
<protein>
    <submittedName>
        <fullName evidence="4">Uncharacterized protein</fullName>
    </submittedName>
</protein>
<dbReference type="AlphaFoldDB" id="A0A120FN38"/>
<accession>A0A120FN38</accession>
<dbReference type="OrthoDB" id="8252031at2"/>
<feature type="coiled-coil region" evidence="1">
    <location>
        <begin position="73"/>
        <end position="114"/>
    </location>
</feature>
<keyword evidence="3" id="KW-0472">Membrane</keyword>
<comment type="caution">
    <text evidence="4">The sequence shown here is derived from an EMBL/GenBank/DDBJ whole genome shotgun (WGS) entry which is preliminary data.</text>
</comment>
<keyword evidence="1" id="KW-0175">Coiled coil</keyword>
<keyword evidence="3" id="KW-1133">Transmembrane helix</keyword>
<organism evidence="4 5">
    <name type="scientific">Bradyrhizobium macuxiense</name>
    <dbReference type="NCBI Taxonomy" id="1755647"/>
    <lineage>
        <taxon>Bacteria</taxon>
        <taxon>Pseudomonadati</taxon>
        <taxon>Pseudomonadota</taxon>
        <taxon>Alphaproteobacteria</taxon>
        <taxon>Hyphomicrobiales</taxon>
        <taxon>Nitrobacteraceae</taxon>
        <taxon>Bradyrhizobium</taxon>
    </lineage>
</organism>
<evidence type="ECO:0000313" key="5">
    <source>
        <dbReference type="Proteomes" id="UP000057737"/>
    </source>
</evidence>
<feature type="region of interest" description="Disordered" evidence="2">
    <location>
        <begin position="150"/>
        <end position="173"/>
    </location>
</feature>
<keyword evidence="5" id="KW-1185">Reference proteome</keyword>
<evidence type="ECO:0000256" key="2">
    <source>
        <dbReference type="SAM" id="MobiDB-lite"/>
    </source>
</evidence>
<proteinExistence type="predicted"/>
<dbReference type="Proteomes" id="UP000057737">
    <property type="component" value="Unassembled WGS sequence"/>
</dbReference>
<evidence type="ECO:0000256" key="1">
    <source>
        <dbReference type="SAM" id="Coils"/>
    </source>
</evidence>